<keyword evidence="4" id="KW-1185">Reference proteome</keyword>
<proteinExistence type="predicted"/>
<dbReference type="PROSITE" id="PS51257">
    <property type="entry name" value="PROKAR_LIPOPROTEIN"/>
    <property type="match status" value="1"/>
</dbReference>
<feature type="region of interest" description="Disordered" evidence="1">
    <location>
        <begin position="33"/>
        <end position="60"/>
    </location>
</feature>
<accession>A0A146G749</accession>
<organism evidence="3 4">
    <name type="scientific">Terrimicrobium sacchariphilum</name>
    <dbReference type="NCBI Taxonomy" id="690879"/>
    <lineage>
        <taxon>Bacteria</taxon>
        <taxon>Pseudomonadati</taxon>
        <taxon>Verrucomicrobiota</taxon>
        <taxon>Terrimicrobiia</taxon>
        <taxon>Terrimicrobiales</taxon>
        <taxon>Terrimicrobiaceae</taxon>
        <taxon>Terrimicrobium</taxon>
    </lineage>
</organism>
<dbReference type="EMBL" id="BDCO01000002">
    <property type="protein sequence ID" value="GAT33321.1"/>
    <property type="molecule type" value="Genomic_DNA"/>
</dbReference>
<feature type="chain" id="PRO_5007524506" evidence="2">
    <location>
        <begin position="24"/>
        <end position="60"/>
    </location>
</feature>
<dbReference type="RefSeq" id="WP_075079073.1">
    <property type="nucleotide sequence ID" value="NZ_BDCO01000002.1"/>
</dbReference>
<protein>
    <submittedName>
        <fullName evidence="3">Uncharacterized protein</fullName>
    </submittedName>
</protein>
<gene>
    <name evidence="3" type="ORF">TSACC_21735</name>
</gene>
<feature type="signal peptide" evidence="2">
    <location>
        <begin position="1"/>
        <end position="23"/>
    </location>
</feature>
<name>A0A146G749_TERSA</name>
<evidence type="ECO:0000313" key="4">
    <source>
        <dbReference type="Proteomes" id="UP000076023"/>
    </source>
</evidence>
<dbReference type="STRING" id="690879.TSACC_21735"/>
<reference evidence="4" key="1">
    <citation type="journal article" date="2017" name="Genome Announc.">
        <title>Draft Genome Sequence of Terrimicrobium sacchariphilum NM-5T, a Facultative Anaerobic Soil Bacterium of the Class Spartobacteria.</title>
        <authorList>
            <person name="Qiu Y.L."/>
            <person name="Tourlousse D.M."/>
            <person name="Matsuura N."/>
            <person name="Ohashi A."/>
            <person name="Sekiguchi Y."/>
        </authorList>
    </citation>
    <scope>NUCLEOTIDE SEQUENCE [LARGE SCALE GENOMIC DNA]</scope>
    <source>
        <strain evidence="4">NM-5</strain>
    </source>
</reference>
<evidence type="ECO:0000256" key="1">
    <source>
        <dbReference type="SAM" id="MobiDB-lite"/>
    </source>
</evidence>
<evidence type="ECO:0000256" key="2">
    <source>
        <dbReference type="SAM" id="SignalP"/>
    </source>
</evidence>
<dbReference type="Proteomes" id="UP000076023">
    <property type="component" value="Unassembled WGS sequence"/>
</dbReference>
<evidence type="ECO:0000313" key="3">
    <source>
        <dbReference type="EMBL" id="GAT33321.1"/>
    </source>
</evidence>
<dbReference type="InParanoid" id="A0A146G749"/>
<comment type="caution">
    <text evidence="3">The sequence shown here is derived from an EMBL/GenBank/DDBJ whole genome shotgun (WGS) entry which is preliminary data.</text>
</comment>
<sequence length="60" mass="6400">MKLALIRKTALALALALTGTFLSGCINVERHTEPDTTTTVTRTSTAVPSSSTTVERTTTY</sequence>
<feature type="compositionally biased region" description="Low complexity" evidence="1">
    <location>
        <begin position="36"/>
        <end position="54"/>
    </location>
</feature>
<keyword evidence="2" id="KW-0732">Signal</keyword>
<dbReference type="AlphaFoldDB" id="A0A146G749"/>